<organism evidence="3 4">
    <name type="scientific">Batillaria attramentaria</name>
    <dbReference type="NCBI Taxonomy" id="370345"/>
    <lineage>
        <taxon>Eukaryota</taxon>
        <taxon>Metazoa</taxon>
        <taxon>Spiralia</taxon>
        <taxon>Lophotrochozoa</taxon>
        <taxon>Mollusca</taxon>
        <taxon>Gastropoda</taxon>
        <taxon>Caenogastropoda</taxon>
        <taxon>Sorbeoconcha</taxon>
        <taxon>Cerithioidea</taxon>
        <taxon>Batillariidae</taxon>
        <taxon>Batillaria</taxon>
    </lineage>
</organism>
<feature type="compositionally biased region" description="Polar residues" evidence="2">
    <location>
        <begin position="1393"/>
        <end position="1403"/>
    </location>
</feature>
<feature type="compositionally biased region" description="Polar residues" evidence="2">
    <location>
        <begin position="270"/>
        <end position="284"/>
    </location>
</feature>
<feature type="compositionally biased region" description="Low complexity" evidence="2">
    <location>
        <begin position="1657"/>
        <end position="1672"/>
    </location>
</feature>
<feature type="compositionally biased region" description="Basic and acidic residues" evidence="2">
    <location>
        <begin position="1115"/>
        <end position="1125"/>
    </location>
</feature>
<feature type="compositionally biased region" description="Low complexity" evidence="2">
    <location>
        <begin position="928"/>
        <end position="942"/>
    </location>
</feature>
<feature type="compositionally biased region" description="Basic and acidic residues" evidence="2">
    <location>
        <begin position="1269"/>
        <end position="1294"/>
    </location>
</feature>
<evidence type="ECO:0000256" key="1">
    <source>
        <dbReference type="SAM" id="Coils"/>
    </source>
</evidence>
<feature type="compositionally biased region" description="Low complexity" evidence="2">
    <location>
        <begin position="371"/>
        <end position="387"/>
    </location>
</feature>
<feature type="compositionally biased region" description="Low complexity" evidence="2">
    <location>
        <begin position="326"/>
        <end position="336"/>
    </location>
</feature>
<feature type="compositionally biased region" description="Acidic residues" evidence="2">
    <location>
        <begin position="157"/>
        <end position="166"/>
    </location>
</feature>
<feature type="region of interest" description="Disordered" evidence="2">
    <location>
        <begin position="571"/>
        <end position="632"/>
    </location>
</feature>
<feature type="compositionally biased region" description="Polar residues" evidence="2">
    <location>
        <begin position="1236"/>
        <end position="1250"/>
    </location>
</feature>
<proteinExistence type="predicted"/>
<feature type="compositionally biased region" description="Polar residues" evidence="2">
    <location>
        <begin position="948"/>
        <end position="961"/>
    </location>
</feature>
<keyword evidence="1" id="KW-0175">Coiled coil</keyword>
<feature type="compositionally biased region" description="Basic and acidic residues" evidence="2">
    <location>
        <begin position="1001"/>
        <end position="1012"/>
    </location>
</feature>
<gene>
    <name evidence="3" type="ORF">BaRGS_00011729</name>
</gene>
<feature type="compositionally biased region" description="Basic and acidic residues" evidence="2">
    <location>
        <begin position="1341"/>
        <end position="1352"/>
    </location>
</feature>
<name>A0ABD0LCG4_9CAEN</name>
<feature type="compositionally biased region" description="Low complexity" evidence="2">
    <location>
        <begin position="1299"/>
        <end position="1310"/>
    </location>
</feature>
<feature type="compositionally biased region" description="Basic and acidic residues" evidence="2">
    <location>
        <begin position="982"/>
        <end position="992"/>
    </location>
</feature>
<feature type="coiled-coil region" evidence="1">
    <location>
        <begin position="662"/>
        <end position="696"/>
    </location>
</feature>
<feature type="compositionally biased region" description="Low complexity" evidence="2">
    <location>
        <begin position="431"/>
        <end position="440"/>
    </location>
</feature>
<feature type="compositionally biased region" description="Low complexity" evidence="2">
    <location>
        <begin position="1105"/>
        <end position="1114"/>
    </location>
</feature>
<feature type="region of interest" description="Disordered" evidence="2">
    <location>
        <begin position="535"/>
        <end position="554"/>
    </location>
</feature>
<feature type="region of interest" description="Disordered" evidence="2">
    <location>
        <begin position="1729"/>
        <end position="1776"/>
    </location>
</feature>
<feature type="compositionally biased region" description="Basic residues" evidence="2">
    <location>
        <begin position="1740"/>
        <end position="1751"/>
    </location>
</feature>
<feature type="compositionally biased region" description="Polar residues" evidence="2">
    <location>
        <begin position="1015"/>
        <end position="1026"/>
    </location>
</feature>
<feature type="compositionally biased region" description="Basic and acidic residues" evidence="2">
    <location>
        <begin position="1370"/>
        <end position="1382"/>
    </location>
</feature>
<feature type="coiled-coil region" evidence="1">
    <location>
        <begin position="486"/>
        <end position="520"/>
    </location>
</feature>
<feature type="compositionally biased region" description="Basic and acidic residues" evidence="2">
    <location>
        <begin position="393"/>
        <end position="408"/>
    </location>
</feature>
<feature type="region of interest" description="Disordered" evidence="2">
    <location>
        <begin position="221"/>
        <end position="258"/>
    </location>
</feature>
<reference evidence="3 4" key="1">
    <citation type="journal article" date="2023" name="Sci. Data">
        <title>Genome assembly of the Korean intertidal mud-creeper Batillaria attramentaria.</title>
        <authorList>
            <person name="Patra A.K."/>
            <person name="Ho P.T."/>
            <person name="Jun S."/>
            <person name="Lee S.J."/>
            <person name="Kim Y."/>
            <person name="Won Y.J."/>
        </authorList>
    </citation>
    <scope>NUCLEOTIDE SEQUENCE [LARGE SCALE GENOMIC DNA]</scope>
    <source>
        <strain evidence="3">Wonlab-2016</strain>
    </source>
</reference>
<keyword evidence="4" id="KW-1185">Reference proteome</keyword>
<feature type="region of interest" description="Disordered" evidence="2">
    <location>
        <begin position="270"/>
        <end position="474"/>
    </location>
</feature>
<feature type="compositionally biased region" description="Low complexity" evidence="2">
    <location>
        <begin position="285"/>
        <end position="299"/>
    </location>
</feature>
<evidence type="ECO:0008006" key="5">
    <source>
        <dbReference type="Google" id="ProtNLM"/>
    </source>
</evidence>
<evidence type="ECO:0000256" key="2">
    <source>
        <dbReference type="SAM" id="MobiDB-lite"/>
    </source>
</evidence>
<protein>
    <recommendedName>
        <fullName evidence="5">AKNA</fullName>
    </recommendedName>
</protein>
<feature type="compositionally biased region" description="Basic and acidic residues" evidence="2">
    <location>
        <begin position="1076"/>
        <end position="1104"/>
    </location>
</feature>
<comment type="caution">
    <text evidence="3">The sequence shown here is derived from an EMBL/GenBank/DDBJ whole genome shotgun (WGS) entry which is preliminary data.</text>
</comment>
<dbReference type="Proteomes" id="UP001519460">
    <property type="component" value="Unassembled WGS sequence"/>
</dbReference>
<evidence type="ECO:0000313" key="4">
    <source>
        <dbReference type="Proteomes" id="UP001519460"/>
    </source>
</evidence>
<dbReference type="PANTHER" id="PTHR21510">
    <property type="entry name" value="AKNA DOMAIN-CONTAINING PROTEIN"/>
    <property type="match status" value="1"/>
</dbReference>
<feature type="compositionally biased region" description="Polar residues" evidence="2">
    <location>
        <begin position="225"/>
        <end position="235"/>
    </location>
</feature>
<feature type="compositionally biased region" description="Basic residues" evidence="2">
    <location>
        <begin position="1759"/>
        <end position="1769"/>
    </location>
</feature>
<feature type="region of interest" description="Disordered" evidence="2">
    <location>
        <begin position="852"/>
        <end position="1454"/>
    </location>
</feature>
<feature type="compositionally biased region" description="Basic and acidic residues" evidence="2">
    <location>
        <begin position="916"/>
        <end position="927"/>
    </location>
</feature>
<feature type="region of interest" description="Disordered" evidence="2">
    <location>
        <begin position="100"/>
        <end position="166"/>
    </location>
</feature>
<feature type="region of interest" description="Disordered" evidence="2">
    <location>
        <begin position="1651"/>
        <end position="1679"/>
    </location>
</feature>
<sequence>MAFTGMSDDFDLDDHGILRDSMASADLFIDDDGILRDDIDIFKHAASSTAGHGTDSGFGGDKQSSTSTLQHLHASFDDDLAPIGDESINISDFEASRDDLSSIDGEADQTANKRSKSYQRSRNRELETPGSTLERPLDVQNEGASSSKRSRQKVPQDEQEGDQDLFSEEYYQQLRELGVLVDGADFSRDESLNDFEALESHVSREHVDYDDDNRDLIGEYLQDDSAPTISGQSFPEISPEDAALMYSESQQTGDDDEIFLINRHLLPASSHLQAQKLPTTPSFQGSRPSSRGSMPGSRSQTPRSTDGRPVGGRRQMPRSKSDRRSPSPANSRSATPLDRDEYMTTRSETNTPYRGRPDSAASHASVTSETASGHPNSSHSKSSMAKARSQESFFEHDKPQNKSGEKVPKRLLPTPSTPELNHSFKVKNKSKSVSNIANKSGPVKPTHMSISEITRLTMDETGDGEGGAPVVDGALNKSEGELSTQLKQESVRRKQATELVQQLQKEYDSLLSKYALAELTIDQMRLGARITIHADSPTPSSVQSGMISPGAGAHKPQVMQLAPTPAQQAVVGRFSPLPGDGQSLAADPRSQPVSRAEKSVSVSSIGTDGAAGGVVGESEDRSSTKAPRPAETVKLTLQSQAKSLDDRLDQFHTLMEQRQLTLEEQEKAFENIRTDHEKLRRTYLQAKEDYNVLRRSGASLPDADFDGNKELEGQLFRLGMKFDEVHEKVDSNLKEKTTRRQPFQTSRLMDDEEEEDRVEQENGQTSDQYRELGGSDMVDAAGDPAFDKRAEHLHDEYMALMDRYRRLQQMGQTTDRDKETDNLVRKMKDICNEMPDMFRLPPELQERYERLQRREQDARQRRSPLPADRAHGEGAVGGGNAGERMGPLAVPPSPKSRGTPLVGDHSISPYLSGHRGSRDSRMDDSLRRTPSSLSGSRSSLTSPRDHNSSTAALRSSATPSPQDRDQSRDRLSPSSLDGAAAPRDRDSYDPRMPRPNRHRHDFRDPKLSKMPDRGSFSSLPDSGISDQETRDRRHDDALANLPTGKFKQMTRQRGADDADSGFIGSMVGSEVSQNQSRDRQPEGPLRLRERPPGDRSQNRARHDSSGSTSTAASSTRRDSESDRRSRQPRAAKQTATTSTATGRNSIDRSYDGELDESTVSDAGARDLRLKQPAGGARPKEQQQERRRVKTPSVGSRSTQDDETLEDLSDGAASDVSTPRHVDPVVKSHNREESVHQESQSTPHTPTTANRPPTPFREEPSDGEEELTEERERGAGRQEVKSAETGRARSRRSSDDGVVQKSAQQQQQLRPRSPPPPSPQKQQRPQSRGEPTTDLYHTRPRRERERSRERSGERTGYTSESSRTSSRLGRRGSEGSRHRKGEDIGVGSDIDVQSDATHGSSVNSARLRALQDEIEKLKEGVKQAHDKASERRTPPQQPPPPQQEGPEYYDPFDDPYGFMRMPRRRANSFSGGRVRDWDEWYWTLPNDRRNDDGDIPLGYAAADAYSSRQRRDKTPEAARHRLRRRMERRRHGAETLPKPVDGGDMVNGGEAEAMYDYYLPTRQGVYAQQGFLAQPQAANLNPYRQHTTPLSASQPNLAGRLAGVQPSSYQYQQPSTQQASGKQPWYQIRRAQWPAASTQYTPTRGYHARTAYQQPATSQSPVYYSSGYPSSGSATPVQGAVGQSYRTESCPLCGGTGAHIHEDDVEPVHGYGANDFATNARYLVREFGESGSDDSDLDIRRGRRSRSLSRSRGHSETRSSSRRRGRRYRRNRDADLDSDDDVDLNESLVLSEDINRLTKRMIGTVRGELSCAKDKREFGSSYW</sequence>
<accession>A0ABD0LCG4</accession>
<feature type="compositionally biased region" description="Polar residues" evidence="2">
    <location>
        <begin position="537"/>
        <end position="546"/>
    </location>
</feature>
<dbReference type="EMBL" id="JACVVK020000062">
    <property type="protein sequence ID" value="KAK7496993.1"/>
    <property type="molecule type" value="Genomic_DNA"/>
</dbReference>
<dbReference type="PANTHER" id="PTHR21510:SF13">
    <property type="entry name" value="AKNA DOMAIN-CONTAINING PROTEIN"/>
    <property type="match status" value="1"/>
</dbReference>
<dbReference type="InterPro" id="IPR052655">
    <property type="entry name" value="AKNA_Centrosome-Trans_reg"/>
</dbReference>
<feature type="compositionally biased region" description="Low complexity" evidence="2">
    <location>
        <begin position="1353"/>
        <end position="1366"/>
    </location>
</feature>
<feature type="compositionally biased region" description="Basic and acidic residues" evidence="2">
    <location>
        <begin position="1217"/>
        <end position="1235"/>
    </location>
</feature>
<feature type="compositionally biased region" description="Basic and acidic residues" evidence="2">
    <location>
        <begin position="1408"/>
        <end position="1432"/>
    </location>
</feature>
<feature type="compositionally biased region" description="Basic and acidic residues" evidence="2">
    <location>
        <begin position="1027"/>
        <end position="1037"/>
    </location>
</feature>
<evidence type="ECO:0000313" key="3">
    <source>
        <dbReference type="EMBL" id="KAK7496993.1"/>
    </source>
</evidence>
<feature type="region of interest" description="Disordered" evidence="2">
    <location>
        <begin position="733"/>
        <end position="777"/>
    </location>
</feature>
<feature type="compositionally biased region" description="Basic and acidic residues" evidence="2">
    <location>
        <begin position="962"/>
        <end position="971"/>
    </location>
</feature>
<feature type="compositionally biased region" description="Low complexity" evidence="2">
    <location>
        <begin position="1130"/>
        <end position="1141"/>
    </location>
</feature>